<accession>A0A2P2J533</accession>
<protein>
    <submittedName>
        <fullName evidence="1">Uncharacterized protein</fullName>
    </submittedName>
</protein>
<sequence length="54" mass="6055">MFDVLKNVKKKGSIPISKATAIRSDAATQQDSLNLLFRNWSSFGLKRSFPSNCH</sequence>
<proteinExistence type="predicted"/>
<dbReference type="EMBL" id="GGEC01008115">
    <property type="protein sequence ID" value="MBW88598.1"/>
    <property type="molecule type" value="Transcribed_RNA"/>
</dbReference>
<evidence type="ECO:0000313" key="1">
    <source>
        <dbReference type="EMBL" id="MBW88598.1"/>
    </source>
</evidence>
<name>A0A2P2J533_RHIMU</name>
<organism evidence="1">
    <name type="scientific">Rhizophora mucronata</name>
    <name type="common">Asiatic mangrove</name>
    <dbReference type="NCBI Taxonomy" id="61149"/>
    <lineage>
        <taxon>Eukaryota</taxon>
        <taxon>Viridiplantae</taxon>
        <taxon>Streptophyta</taxon>
        <taxon>Embryophyta</taxon>
        <taxon>Tracheophyta</taxon>
        <taxon>Spermatophyta</taxon>
        <taxon>Magnoliopsida</taxon>
        <taxon>eudicotyledons</taxon>
        <taxon>Gunneridae</taxon>
        <taxon>Pentapetalae</taxon>
        <taxon>rosids</taxon>
        <taxon>fabids</taxon>
        <taxon>Malpighiales</taxon>
        <taxon>Rhizophoraceae</taxon>
        <taxon>Rhizophora</taxon>
    </lineage>
</organism>
<dbReference type="AlphaFoldDB" id="A0A2P2J533"/>
<reference evidence="1" key="1">
    <citation type="submission" date="2018-02" db="EMBL/GenBank/DDBJ databases">
        <title>Rhizophora mucronata_Transcriptome.</title>
        <authorList>
            <person name="Meera S.P."/>
            <person name="Sreeshan A."/>
            <person name="Augustine A."/>
        </authorList>
    </citation>
    <scope>NUCLEOTIDE SEQUENCE</scope>
    <source>
        <tissue evidence="1">Leaf</tissue>
    </source>
</reference>